<reference evidence="3 4" key="1">
    <citation type="journal article" date="2010" name="J. Bacteriol.">
        <title>Genome sequences of Pelagibaca bermudensis HTCC2601T and Maritimibacter alkaliphilus HTCC2654T, the type strains of two marine Roseobacter genera.</title>
        <authorList>
            <person name="Thrash J.C."/>
            <person name="Cho J.C."/>
            <person name="Ferriera S."/>
            <person name="Johnson J."/>
            <person name="Vergin K.L."/>
            <person name="Giovannoni S.J."/>
        </authorList>
    </citation>
    <scope>NUCLEOTIDE SEQUENCE [LARGE SCALE GENOMIC DNA]</scope>
    <source>
        <strain evidence="4">DSM 26914 / JCM 13377 / KCTC 12554 / HTCC2601</strain>
    </source>
</reference>
<dbReference type="InterPro" id="IPR006076">
    <property type="entry name" value="FAD-dep_OxRdtase"/>
</dbReference>
<keyword evidence="4" id="KW-1185">Reference proteome</keyword>
<comment type="caution">
    <text evidence="3">The sequence shown here is derived from an EMBL/GenBank/DDBJ whole genome shotgun (WGS) entry which is preliminary data.</text>
</comment>
<gene>
    <name evidence="3" type="ORF">R2601_06093</name>
</gene>
<dbReference type="PRINTS" id="PR00420">
    <property type="entry name" value="RNGMNOXGNASE"/>
</dbReference>
<dbReference type="Pfam" id="PF01266">
    <property type="entry name" value="DAO"/>
    <property type="match status" value="1"/>
</dbReference>
<sequence>MEETAGNALYLNQNGPEPSWPVLAGPKTVDVAIVGGGLTGLSTALHLAEAGVSVAVFEAHVPGWGASGRNGGQLNPGLKFDPSWFNERFGEDQARSIVAFGWSTVDVTAALVDRLGIDCDLRRNGTLRAAASERDIAGVRRTYDDMRALGMPVDWLEGEALAALTGHQHYPAALLDRRGGDVDPLKLVRGLAGSAARAGAEIFARSRASDLAEQGGGWRFTANGHEVRAAKVLIACNGYADRLWPGLAEASVPVFSSVLASEPLPSDLAARVMPGRQVLYESGLVTVYCRVDAAGRMVIGGRGPMRPSSDAASMGAVRRHAEHLWPALASVEWDYAWNGRVSITPDHLPKLHAPWAGLLIAYGYNGRGVALSTALGAHLAESLTGSVTTETLPLPVSDMKRMAFHRFWPIGVQGAIAASRFRQMIADLF</sequence>
<evidence type="ECO:0000313" key="3">
    <source>
        <dbReference type="EMBL" id="EAU47271.1"/>
    </source>
</evidence>
<dbReference type="InterPro" id="IPR036188">
    <property type="entry name" value="FAD/NAD-bd_sf"/>
</dbReference>
<dbReference type="OrthoDB" id="9806601at2"/>
<evidence type="ECO:0000313" key="4">
    <source>
        <dbReference type="Proteomes" id="UP000006230"/>
    </source>
</evidence>
<evidence type="ECO:0000256" key="1">
    <source>
        <dbReference type="ARBA" id="ARBA00023002"/>
    </source>
</evidence>
<dbReference type="PANTHER" id="PTHR13847">
    <property type="entry name" value="SARCOSINE DEHYDROGENASE-RELATED"/>
    <property type="match status" value="1"/>
</dbReference>
<dbReference type="Gene3D" id="3.50.50.60">
    <property type="entry name" value="FAD/NAD(P)-binding domain"/>
    <property type="match status" value="1"/>
</dbReference>
<dbReference type="eggNOG" id="COG0665">
    <property type="taxonomic scope" value="Bacteria"/>
</dbReference>
<keyword evidence="1" id="KW-0560">Oxidoreductase</keyword>
<dbReference type="AlphaFoldDB" id="Q0FSI2"/>
<protein>
    <submittedName>
        <fullName evidence="3">Probable oxidoreductase</fullName>
    </submittedName>
</protein>
<dbReference type="SUPFAM" id="SSF51905">
    <property type="entry name" value="FAD/NAD(P)-binding domain"/>
    <property type="match status" value="1"/>
</dbReference>
<proteinExistence type="predicted"/>
<dbReference type="HOGENOM" id="CLU_007884_3_3_5"/>
<dbReference type="GO" id="GO:0016491">
    <property type="term" value="F:oxidoreductase activity"/>
    <property type="evidence" value="ECO:0007669"/>
    <property type="project" value="UniProtKB-KW"/>
</dbReference>
<dbReference type="EMBL" id="AATQ01000008">
    <property type="protein sequence ID" value="EAU47271.1"/>
    <property type="molecule type" value="Genomic_DNA"/>
</dbReference>
<dbReference type="PANTHER" id="PTHR13847:SF281">
    <property type="entry name" value="FAD DEPENDENT OXIDOREDUCTASE DOMAIN-CONTAINING PROTEIN"/>
    <property type="match status" value="1"/>
</dbReference>
<name>Q0FSI2_SALBH</name>
<dbReference type="STRING" id="314265.R2601_06093"/>
<dbReference type="RefSeq" id="WP_007803061.1">
    <property type="nucleotide sequence ID" value="NZ_DS022277.1"/>
</dbReference>
<evidence type="ECO:0000259" key="2">
    <source>
        <dbReference type="Pfam" id="PF01266"/>
    </source>
</evidence>
<dbReference type="Proteomes" id="UP000006230">
    <property type="component" value="Unassembled WGS sequence"/>
</dbReference>
<dbReference type="GO" id="GO:0005737">
    <property type="term" value="C:cytoplasm"/>
    <property type="evidence" value="ECO:0007669"/>
    <property type="project" value="TreeGrafter"/>
</dbReference>
<accession>Q0FSI2</accession>
<feature type="domain" description="FAD dependent oxidoreductase" evidence="2">
    <location>
        <begin position="30"/>
        <end position="381"/>
    </location>
</feature>
<organism evidence="3 4">
    <name type="scientific">Salipiger bermudensis (strain DSM 26914 / JCM 13377 / KCTC 12554 / HTCC2601)</name>
    <name type="common">Pelagibaca bermudensis</name>
    <dbReference type="NCBI Taxonomy" id="314265"/>
    <lineage>
        <taxon>Bacteria</taxon>
        <taxon>Pseudomonadati</taxon>
        <taxon>Pseudomonadota</taxon>
        <taxon>Alphaproteobacteria</taxon>
        <taxon>Rhodobacterales</taxon>
        <taxon>Roseobacteraceae</taxon>
        <taxon>Salipiger</taxon>
    </lineage>
</organism>
<dbReference type="Gene3D" id="3.30.9.10">
    <property type="entry name" value="D-Amino Acid Oxidase, subunit A, domain 2"/>
    <property type="match status" value="1"/>
</dbReference>